<protein>
    <submittedName>
        <fullName evidence="1">Uncharacterized protein</fullName>
    </submittedName>
</protein>
<organism evidence="1 2">
    <name type="scientific">Solanum commersonii</name>
    <name type="common">Commerson's wild potato</name>
    <name type="synonym">Commerson's nightshade</name>
    <dbReference type="NCBI Taxonomy" id="4109"/>
    <lineage>
        <taxon>Eukaryota</taxon>
        <taxon>Viridiplantae</taxon>
        <taxon>Streptophyta</taxon>
        <taxon>Embryophyta</taxon>
        <taxon>Tracheophyta</taxon>
        <taxon>Spermatophyta</taxon>
        <taxon>Magnoliopsida</taxon>
        <taxon>eudicotyledons</taxon>
        <taxon>Gunneridae</taxon>
        <taxon>Pentapetalae</taxon>
        <taxon>asterids</taxon>
        <taxon>lamiids</taxon>
        <taxon>Solanales</taxon>
        <taxon>Solanaceae</taxon>
        <taxon>Solanoideae</taxon>
        <taxon>Solaneae</taxon>
        <taxon>Solanum</taxon>
    </lineage>
</organism>
<gene>
    <name evidence="1" type="ORF">H5410_008206</name>
</gene>
<dbReference type="EMBL" id="JACXVP010000002">
    <property type="protein sequence ID" value="KAG5622988.1"/>
    <property type="molecule type" value="Genomic_DNA"/>
</dbReference>
<sequence length="243" mass="28377">MSINNKGKEKVDSCLSPPEEIKVTITLLRRRQHLGSFQSGLCSFEIPSTREVRMISIYRDEFDQFKLALKLPIYVQFRMEKQCHFVLYHKEPILSDTRCIGFILCRLQFDVDYDMRDAYYNFESNINKESAEEGGATTPIRRLRMRSKYTHLFPCIYLSRFLWEEGIDISYTQYKSSSNLLLILSYDHKIGCVLFFVIVDYMFFAYADHISAKDQADATSVMRHGKATGINRDCDSSEKITIN</sequence>
<reference evidence="1 2" key="1">
    <citation type="submission" date="2020-09" db="EMBL/GenBank/DDBJ databases">
        <title>De no assembly of potato wild relative species, Solanum commersonii.</title>
        <authorList>
            <person name="Cho K."/>
        </authorList>
    </citation>
    <scope>NUCLEOTIDE SEQUENCE [LARGE SCALE GENOMIC DNA]</scope>
    <source>
        <strain evidence="1">LZ3.2</strain>
        <tissue evidence="1">Leaf</tissue>
    </source>
</reference>
<evidence type="ECO:0000313" key="1">
    <source>
        <dbReference type="EMBL" id="KAG5622988.1"/>
    </source>
</evidence>
<proteinExistence type="predicted"/>
<keyword evidence="2" id="KW-1185">Reference proteome</keyword>
<comment type="caution">
    <text evidence="1">The sequence shown here is derived from an EMBL/GenBank/DDBJ whole genome shotgun (WGS) entry which is preliminary data.</text>
</comment>
<name>A0A9J6AFD6_SOLCO</name>
<dbReference type="AlphaFoldDB" id="A0A9J6AFD6"/>
<accession>A0A9J6AFD6</accession>
<dbReference type="Proteomes" id="UP000824120">
    <property type="component" value="Chromosome 2"/>
</dbReference>
<evidence type="ECO:0000313" key="2">
    <source>
        <dbReference type="Proteomes" id="UP000824120"/>
    </source>
</evidence>